<dbReference type="InterPro" id="IPR014202">
    <property type="entry name" value="Spore_II_R"/>
</dbReference>
<accession>W6SIH2</accession>
<dbReference type="HOGENOM" id="CLU_069310_2_0_9"/>
<sequence length="211" mass="24386">MKKLSTVIIIILSILLLLPGNSDAKGKDEEIQKDIASKIIRFHVIANSDSEEDQNLKEKVRDEILKFISPKLNESKSKDESRKLLEEYDDEIKNIALNKIKEEGYSYNVSTTFENTMFPVKQYGDLVFPEGEYEAYRVVIGSGEGKNWWCVMFPPLCFVDVTVGEVEKEKSDEMMEGYLSKEEFGYLVGEEKCDIEIRFKIVDLIRDFLKK</sequence>
<dbReference type="OrthoDB" id="9793324at2"/>
<keyword evidence="3" id="KW-1185">Reference proteome</keyword>
<reference evidence="2 3" key="1">
    <citation type="submission" date="2013-11" db="EMBL/GenBank/DDBJ databases">
        <title>Complete genome sequence of Clostridum sp. M2/40.</title>
        <authorList>
            <person name="Wibberg D."/>
            <person name="Puehler A."/>
            <person name="Schlueter A."/>
        </authorList>
    </citation>
    <scope>NUCLEOTIDE SEQUENCE [LARGE SCALE GENOMIC DNA]</scope>
    <source>
        <strain evidence="3">M2/40</strain>
    </source>
</reference>
<dbReference type="NCBIfam" id="TIGR02837">
    <property type="entry name" value="spore_II_R"/>
    <property type="match status" value="1"/>
</dbReference>
<dbReference type="Proteomes" id="UP000019426">
    <property type="component" value="Chromosome M2/40_rep1"/>
</dbReference>
<proteinExistence type="predicted"/>
<gene>
    <name evidence="2" type="ORF">CM240_2308</name>
</gene>
<dbReference type="Pfam" id="PF09551">
    <property type="entry name" value="Spore_II_R"/>
    <property type="match status" value="1"/>
</dbReference>
<dbReference type="PATRIC" id="fig|1216932.3.peg.2286"/>
<evidence type="ECO:0000313" key="3">
    <source>
        <dbReference type="Proteomes" id="UP000019426"/>
    </source>
</evidence>
<dbReference type="EMBL" id="HG917868">
    <property type="protein sequence ID" value="CDM69445.1"/>
    <property type="molecule type" value="Genomic_DNA"/>
</dbReference>
<dbReference type="eggNOG" id="ENOG5031K93">
    <property type="taxonomic scope" value="Bacteria"/>
</dbReference>
<organism evidence="2 3">
    <name type="scientific">Clostridium bornimense</name>
    <dbReference type="NCBI Taxonomy" id="1216932"/>
    <lineage>
        <taxon>Bacteria</taxon>
        <taxon>Bacillati</taxon>
        <taxon>Bacillota</taxon>
        <taxon>Clostridia</taxon>
        <taxon>Eubacteriales</taxon>
        <taxon>Clostridiaceae</taxon>
        <taxon>Clostridium</taxon>
    </lineage>
</organism>
<dbReference type="KEGG" id="clt:CM240_2308"/>
<evidence type="ECO:0000256" key="1">
    <source>
        <dbReference type="SAM" id="SignalP"/>
    </source>
</evidence>
<feature type="signal peptide" evidence="1">
    <location>
        <begin position="1"/>
        <end position="24"/>
    </location>
</feature>
<name>W6SIH2_9CLOT</name>
<dbReference type="RefSeq" id="WP_044039261.1">
    <property type="nucleotide sequence ID" value="NZ_HG917868.1"/>
</dbReference>
<dbReference type="AlphaFoldDB" id="W6SIH2"/>
<keyword evidence="1" id="KW-0732">Signal</keyword>
<protein>
    <submittedName>
        <fullName evidence="2">Stage II sporulation protein R</fullName>
    </submittedName>
</protein>
<evidence type="ECO:0000313" key="2">
    <source>
        <dbReference type="EMBL" id="CDM69445.1"/>
    </source>
</evidence>
<feature type="chain" id="PRO_5004883668" evidence="1">
    <location>
        <begin position="25"/>
        <end position="211"/>
    </location>
</feature>
<dbReference type="STRING" id="1216932.CM240_2308"/>